<dbReference type="InterPro" id="IPR026022">
    <property type="entry name" value="PhoU_dom"/>
</dbReference>
<feature type="transmembrane region" description="Helical" evidence="6">
    <location>
        <begin position="171"/>
        <end position="198"/>
    </location>
</feature>
<evidence type="ECO:0000313" key="9">
    <source>
        <dbReference type="Proteomes" id="UP000186736"/>
    </source>
</evidence>
<evidence type="ECO:0000256" key="3">
    <source>
        <dbReference type="ARBA" id="ARBA00022692"/>
    </source>
</evidence>
<dbReference type="Pfam" id="PF02690">
    <property type="entry name" value="Na_Pi_cotrans"/>
    <property type="match status" value="2"/>
</dbReference>
<feature type="domain" description="PhoU" evidence="7">
    <location>
        <begin position="340"/>
        <end position="424"/>
    </location>
</feature>
<name>A0A1Q9R9L5_PSEPU</name>
<proteinExistence type="predicted"/>
<evidence type="ECO:0000256" key="2">
    <source>
        <dbReference type="ARBA" id="ARBA00022475"/>
    </source>
</evidence>
<dbReference type="PANTHER" id="PTHR10010:SF39">
    <property type="entry name" value="PHOU DOMAIN-CONTAINING PROTEIN"/>
    <property type="match status" value="1"/>
</dbReference>
<dbReference type="AlphaFoldDB" id="A0A1Q9R9L5"/>
<dbReference type="EMBL" id="MKZO01000008">
    <property type="protein sequence ID" value="OLS64076.1"/>
    <property type="molecule type" value="Genomic_DNA"/>
</dbReference>
<dbReference type="GO" id="GO:0044341">
    <property type="term" value="P:sodium-dependent phosphate transport"/>
    <property type="evidence" value="ECO:0007669"/>
    <property type="project" value="InterPro"/>
</dbReference>
<accession>A0A1Q9R9L5</accession>
<feature type="transmembrane region" description="Helical" evidence="6">
    <location>
        <begin position="204"/>
        <end position="226"/>
    </location>
</feature>
<evidence type="ECO:0000256" key="1">
    <source>
        <dbReference type="ARBA" id="ARBA00004651"/>
    </source>
</evidence>
<dbReference type="SUPFAM" id="SSF109755">
    <property type="entry name" value="PhoU-like"/>
    <property type="match status" value="1"/>
</dbReference>
<feature type="transmembrane region" description="Helical" evidence="6">
    <location>
        <begin position="6"/>
        <end position="25"/>
    </location>
</feature>
<reference evidence="8 9" key="1">
    <citation type="submission" date="2016-10" db="EMBL/GenBank/DDBJ databases">
        <title>Genome Sequence of Pseudomonas putida GM4FR.</title>
        <authorList>
            <person name="Poehlein A."/>
            <person name="Wemheuer F."/>
            <person name="Hollensteiner J."/>
            <person name="Wemheuer B."/>
        </authorList>
    </citation>
    <scope>NUCLEOTIDE SEQUENCE [LARGE SCALE GENOMIC DNA]</scope>
    <source>
        <strain evidence="8 9">GM4FR</strain>
    </source>
</reference>
<dbReference type="InterPro" id="IPR038078">
    <property type="entry name" value="PhoU-like_sf"/>
</dbReference>
<comment type="subcellular location">
    <subcellularLocation>
        <location evidence="1">Cell membrane</location>
        <topology evidence="1">Multi-pass membrane protein</topology>
    </subcellularLocation>
</comment>
<dbReference type="OrthoDB" id="5778511at2"/>
<feature type="transmembrane region" description="Helical" evidence="6">
    <location>
        <begin position="104"/>
        <end position="121"/>
    </location>
</feature>
<keyword evidence="3 6" id="KW-0812">Transmembrane</keyword>
<dbReference type="NCBIfam" id="NF037997">
    <property type="entry name" value="Na_Pi_symport"/>
    <property type="match status" value="1"/>
</dbReference>
<feature type="transmembrane region" description="Helical" evidence="6">
    <location>
        <begin position="238"/>
        <end position="260"/>
    </location>
</feature>
<dbReference type="InterPro" id="IPR004633">
    <property type="entry name" value="NaPi_cotrn-rel/YqeW-like"/>
</dbReference>
<dbReference type="PANTHER" id="PTHR10010">
    <property type="entry name" value="SOLUTE CARRIER FAMILY 34 SODIUM PHOSPHATE , MEMBER 2-RELATED"/>
    <property type="match status" value="1"/>
</dbReference>
<keyword evidence="5 6" id="KW-0472">Membrane</keyword>
<dbReference type="NCBIfam" id="TIGR01013">
    <property type="entry name" value="2a58"/>
    <property type="match status" value="1"/>
</dbReference>
<evidence type="ECO:0000259" key="7">
    <source>
        <dbReference type="Pfam" id="PF01895"/>
    </source>
</evidence>
<feature type="transmembrane region" description="Helical" evidence="6">
    <location>
        <begin position="133"/>
        <end position="151"/>
    </location>
</feature>
<dbReference type="Proteomes" id="UP000186736">
    <property type="component" value="Unassembled WGS sequence"/>
</dbReference>
<dbReference type="InterPro" id="IPR003841">
    <property type="entry name" value="Na/Pi_transpt"/>
</dbReference>
<keyword evidence="2" id="KW-1003">Cell membrane</keyword>
<protein>
    <recommendedName>
        <fullName evidence="7">PhoU domain-containing protein</fullName>
    </recommendedName>
</protein>
<sequence length="552" mass="59822">MLTLLNLLSAVALLIWGTHIVRTGILRVYGSNLRRVISQNMARRPLAFIAGILVTAMVQSSNATAMLVTSFVGQGLMALTPALAIMLGADVGTALMARVLTFDLSWLSPLLIFLGVIFFLSRKQTRAGQLGRVGIGLGLIILALQLIVEAATPITTAQGVKVLFASLTGDILLDALIGALFAMVSYSSLAAVLLTATLAGAGVIGLPVAIGLVIGANIGSGLLAFISTSMQNTAGRQVALGSLLYKLIGLLITIPLLHPLVDWMDSLNFRPQELVIGFHLLYNSLRCLTLLPTVTVMAKVCTWLMPDRPQANGHVTQRHLDPAALATPSLALANAVRETLRLGDLVDSMLEAMNGVLRGTRTTVSQEMRSLSDDIDALYNAIKLYLAQMPREDLSEQDSQRWAEIIELALNLKMASDLIERMLRKIQQQKTSQRREFSEVGLEELTGLHAQLLANLRLGLSVFLSADPESARQLLREKRRFRAQERRLAHAHVSRLQRKVVQSIETSALHLELIADMKRLNSLFCSSAYVVLGGNDTGGLMIDSVTDESPSS</sequence>
<keyword evidence="4 6" id="KW-1133">Transmembrane helix</keyword>
<evidence type="ECO:0000256" key="5">
    <source>
        <dbReference type="ARBA" id="ARBA00023136"/>
    </source>
</evidence>
<dbReference type="GO" id="GO:0005886">
    <property type="term" value="C:plasma membrane"/>
    <property type="evidence" value="ECO:0007669"/>
    <property type="project" value="UniProtKB-SubCell"/>
</dbReference>
<feature type="transmembrane region" description="Helical" evidence="6">
    <location>
        <begin position="46"/>
        <end position="72"/>
    </location>
</feature>
<comment type="caution">
    <text evidence="8">The sequence shown here is derived from an EMBL/GenBank/DDBJ whole genome shotgun (WGS) entry which is preliminary data.</text>
</comment>
<organism evidence="8 9">
    <name type="scientific">Pseudomonas putida</name>
    <name type="common">Arthrobacter siderocapsulatus</name>
    <dbReference type="NCBI Taxonomy" id="303"/>
    <lineage>
        <taxon>Bacteria</taxon>
        <taxon>Pseudomonadati</taxon>
        <taxon>Pseudomonadota</taxon>
        <taxon>Gammaproteobacteria</taxon>
        <taxon>Pseudomonadales</taxon>
        <taxon>Pseudomonadaceae</taxon>
        <taxon>Pseudomonas</taxon>
    </lineage>
</organism>
<dbReference type="GO" id="GO:0005436">
    <property type="term" value="F:sodium:phosphate symporter activity"/>
    <property type="evidence" value="ECO:0007669"/>
    <property type="project" value="InterPro"/>
</dbReference>
<dbReference type="Gene3D" id="1.20.58.220">
    <property type="entry name" value="Phosphate transport system protein phou homolog 2, domain 2"/>
    <property type="match status" value="1"/>
</dbReference>
<evidence type="ECO:0000256" key="6">
    <source>
        <dbReference type="SAM" id="Phobius"/>
    </source>
</evidence>
<dbReference type="NCBIfam" id="TIGR00704">
    <property type="entry name" value="NaPi_cotrn_rel"/>
    <property type="match status" value="1"/>
</dbReference>
<feature type="transmembrane region" description="Helical" evidence="6">
    <location>
        <begin position="280"/>
        <end position="298"/>
    </location>
</feature>
<dbReference type="RefSeq" id="WP_075801975.1">
    <property type="nucleotide sequence ID" value="NZ_MKZO01000008.1"/>
</dbReference>
<evidence type="ECO:0000256" key="4">
    <source>
        <dbReference type="ARBA" id="ARBA00022989"/>
    </source>
</evidence>
<evidence type="ECO:0000313" key="8">
    <source>
        <dbReference type="EMBL" id="OLS64076.1"/>
    </source>
</evidence>
<gene>
    <name evidence="8" type="ORF">PSEMO_08890</name>
</gene>
<dbReference type="Pfam" id="PF01895">
    <property type="entry name" value="PhoU"/>
    <property type="match status" value="1"/>
</dbReference>